<evidence type="ECO:0000313" key="4">
    <source>
        <dbReference type="Proteomes" id="UP000176650"/>
    </source>
</evidence>
<keyword evidence="1" id="KW-0472">Membrane</keyword>
<evidence type="ECO:0000259" key="2">
    <source>
        <dbReference type="Pfam" id="PF13354"/>
    </source>
</evidence>
<dbReference type="STRING" id="1797298.A2988_02180"/>
<dbReference type="AlphaFoldDB" id="A0A1F5BUL1"/>
<keyword evidence="1" id="KW-0812">Transmembrane</keyword>
<dbReference type="PANTHER" id="PTHR35333:SF3">
    <property type="entry name" value="BETA-LACTAMASE-TYPE TRANSPEPTIDASE FOLD CONTAINING PROTEIN"/>
    <property type="match status" value="1"/>
</dbReference>
<dbReference type="GO" id="GO:0008800">
    <property type="term" value="F:beta-lactamase activity"/>
    <property type="evidence" value="ECO:0007669"/>
    <property type="project" value="InterPro"/>
</dbReference>
<comment type="caution">
    <text evidence="3">The sequence shown here is derived from an EMBL/GenBank/DDBJ whole genome shotgun (WGS) entry which is preliminary data.</text>
</comment>
<feature type="domain" description="Beta-lactamase class A catalytic" evidence="2">
    <location>
        <begin position="83"/>
        <end position="284"/>
    </location>
</feature>
<evidence type="ECO:0000256" key="1">
    <source>
        <dbReference type="SAM" id="Phobius"/>
    </source>
</evidence>
<dbReference type="Gene3D" id="3.40.710.10">
    <property type="entry name" value="DD-peptidase/beta-lactamase superfamily"/>
    <property type="match status" value="1"/>
</dbReference>
<dbReference type="GO" id="GO:0046677">
    <property type="term" value="P:response to antibiotic"/>
    <property type="evidence" value="ECO:0007669"/>
    <property type="project" value="InterPro"/>
</dbReference>
<evidence type="ECO:0000313" key="3">
    <source>
        <dbReference type="EMBL" id="OGD34315.1"/>
    </source>
</evidence>
<sequence length="313" mass="35519">MRTARGNKRIVWLLAAIIMLLAGTNIATLFFYPPTTERLSAVSDQFTFLDPSRGTYSREDRIINFQPLRDYLNTAYEADQNVSIYFEYLPTGSNVSINKDAEFYPASLLKVPITMTVAKKIEKGEWKWTNELVLLPSDKNKGFGSLYKESSNSTHTIDELVRRALSDSDNTANFILVRNLEISEIEDVNNHIGFSGIITASGNLSAKRYSVIFRSLYNAAYLSEENSQKLLSYLSQSPFKEYVESGLPPGIPFAHKIGTEEEKGVYLDSGIVYAPNRPYILTVMIKSKNEQLAQEKMKDISEKVYTYVKDYQE</sequence>
<proteinExistence type="predicted"/>
<dbReference type="InterPro" id="IPR000871">
    <property type="entry name" value="Beta-lactam_class-A"/>
</dbReference>
<dbReference type="InterPro" id="IPR045155">
    <property type="entry name" value="Beta-lactam_cat"/>
</dbReference>
<dbReference type="Proteomes" id="UP000176650">
    <property type="component" value="Unassembled WGS sequence"/>
</dbReference>
<dbReference type="GO" id="GO:0030655">
    <property type="term" value="P:beta-lactam antibiotic catabolic process"/>
    <property type="evidence" value="ECO:0007669"/>
    <property type="project" value="InterPro"/>
</dbReference>
<feature type="transmembrane region" description="Helical" evidence="1">
    <location>
        <begin position="12"/>
        <end position="32"/>
    </location>
</feature>
<reference evidence="3 4" key="1">
    <citation type="journal article" date="2016" name="Nat. Commun.">
        <title>Thousands of microbial genomes shed light on interconnected biogeochemical processes in an aquifer system.</title>
        <authorList>
            <person name="Anantharaman K."/>
            <person name="Brown C.T."/>
            <person name="Hug L.A."/>
            <person name="Sharon I."/>
            <person name="Castelle C.J."/>
            <person name="Probst A.J."/>
            <person name="Thomas B.C."/>
            <person name="Singh A."/>
            <person name="Wilkins M.J."/>
            <person name="Karaoz U."/>
            <person name="Brodie E.L."/>
            <person name="Williams K.H."/>
            <person name="Hubbard S.S."/>
            <person name="Banfield J.F."/>
        </authorList>
    </citation>
    <scope>NUCLEOTIDE SEQUENCE [LARGE SCALE GENOMIC DNA]</scope>
</reference>
<dbReference type="EMBL" id="MEYS01000001">
    <property type="protein sequence ID" value="OGD34315.1"/>
    <property type="molecule type" value="Genomic_DNA"/>
</dbReference>
<name>A0A1F5BUL1_9BACT</name>
<gene>
    <name evidence="3" type="ORF">A2988_02180</name>
</gene>
<dbReference type="InterPro" id="IPR012338">
    <property type="entry name" value="Beta-lactam/transpept-like"/>
</dbReference>
<dbReference type="PANTHER" id="PTHR35333">
    <property type="entry name" value="BETA-LACTAMASE"/>
    <property type="match status" value="1"/>
</dbReference>
<protein>
    <recommendedName>
        <fullName evidence="2">Beta-lactamase class A catalytic domain-containing protein</fullName>
    </recommendedName>
</protein>
<keyword evidence="1" id="KW-1133">Transmembrane helix</keyword>
<organism evidence="3 4">
    <name type="scientific">Candidatus Azambacteria bacterium RIFCSPLOWO2_01_FULL_46_25</name>
    <dbReference type="NCBI Taxonomy" id="1797298"/>
    <lineage>
        <taxon>Bacteria</taxon>
        <taxon>Candidatus Azamiibacteriota</taxon>
    </lineage>
</organism>
<accession>A0A1F5BUL1</accession>
<dbReference type="Pfam" id="PF13354">
    <property type="entry name" value="Beta-lactamase2"/>
    <property type="match status" value="1"/>
</dbReference>
<dbReference type="SUPFAM" id="SSF56601">
    <property type="entry name" value="beta-lactamase/transpeptidase-like"/>
    <property type="match status" value="1"/>
</dbReference>